<comment type="caution">
    <text evidence="2">The sequence shown here is derived from an EMBL/GenBank/DDBJ whole genome shotgun (WGS) entry which is preliminary data.</text>
</comment>
<feature type="transmembrane region" description="Helical" evidence="1">
    <location>
        <begin position="31"/>
        <end position="48"/>
    </location>
</feature>
<dbReference type="Proteomes" id="UP000291334">
    <property type="component" value="Unassembled WGS sequence"/>
</dbReference>
<sequence>MDNLYRTPSADLLVNERPAATTFFVTSTAKLYLMFFLTLGLYSIYWFYKQWDTQRVAMRPKKISPAARSLFNIFFVHSLCARIREQLQARGLGEWKYGLVAWLYILTILGSNALSRVDGQVGEMLELMLLAASVILPAWPLAVIQEKANQASGDPQGASNARLSLQNLLCATPGALLWLLIVVGSLL</sequence>
<feature type="transmembrane region" description="Helical" evidence="1">
    <location>
        <begin position="165"/>
        <end position="186"/>
    </location>
</feature>
<reference evidence="2 3" key="1">
    <citation type="submission" date="2018-06" db="EMBL/GenBank/DDBJ databases">
        <title>Three novel Pseudomonas species isolated from symptomatic oak.</title>
        <authorList>
            <person name="Bueno-Gonzalez V."/>
            <person name="Brady C."/>
        </authorList>
    </citation>
    <scope>NUCLEOTIDE SEQUENCE [LARGE SCALE GENOMIC DNA]</scope>
    <source>
        <strain evidence="2 3">P26B</strain>
    </source>
</reference>
<keyword evidence="1" id="KW-0812">Transmembrane</keyword>
<feature type="transmembrane region" description="Helical" evidence="1">
    <location>
        <begin position="127"/>
        <end position="145"/>
    </location>
</feature>
<dbReference type="EMBL" id="QJUM01000054">
    <property type="protein sequence ID" value="TBU98996.1"/>
    <property type="molecule type" value="Genomic_DNA"/>
</dbReference>
<evidence type="ECO:0000256" key="1">
    <source>
        <dbReference type="SAM" id="Phobius"/>
    </source>
</evidence>
<name>A0ABY1YZP7_9GAMM</name>
<organism evidence="2 3">
    <name type="scientific">Phytopseudomonas dryadis</name>
    <dbReference type="NCBI Taxonomy" id="2487520"/>
    <lineage>
        <taxon>Bacteria</taxon>
        <taxon>Pseudomonadati</taxon>
        <taxon>Pseudomonadota</taxon>
        <taxon>Gammaproteobacteria</taxon>
        <taxon>Pseudomonadales</taxon>
        <taxon>Pseudomonadaceae</taxon>
        <taxon>Phytopseudomonas</taxon>
    </lineage>
</organism>
<keyword evidence="3" id="KW-1185">Reference proteome</keyword>
<gene>
    <name evidence="2" type="ORF">DNK34_24900</name>
</gene>
<proteinExistence type="predicted"/>
<evidence type="ECO:0000313" key="2">
    <source>
        <dbReference type="EMBL" id="TBU98996.1"/>
    </source>
</evidence>
<dbReference type="RefSeq" id="WP_131177969.1">
    <property type="nucleotide sequence ID" value="NZ_QJUM01000054.1"/>
</dbReference>
<feature type="transmembrane region" description="Helical" evidence="1">
    <location>
        <begin position="97"/>
        <end position="115"/>
    </location>
</feature>
<accession>A0ABY1YZP7</accession>
<keyword evidence="1" id="KW-1133">Transmembrane helix</keyword>
<keyword evidence="1" id="KW-0472">Membrane</keyword>
<evidence type="ECO:0000313" key="3">
    <source>
        <dbReference type="Proteomes" id="UP000291334"/>
    </source>
</evidence>
<protein>
    <submittedName>
        <fullName evidence="2">MFS transporter permease</fullName>
    </submittedName>
</protein>